<accession>A0AAW0SCE7</accession>
<feature type="non-terminal residue" evidence="2">
    <location>
        <position position="223"/>
    </location>
</feature>
<dbReference type="Proteomes" id="UP001487740">
    <property type="component" value="Unassembled WGS sequence"/>
</dbReference>
<protein>
    <submittedName>
        <fullName evidence="2">Uncharacterized protein</fullName>
    </submittedName>
</protein>
<organism evidence="2 3">
    <name type="scientific">Scylla paramamosain</name>
    <name type="common">Mud crab</name>
    <dbReference type="NCBI Taxonomy" id="85552"/>
    <lineage>
        <taxon>Eukaryota</taxon>
        <taxon>Metazoa</taxon>
        <taxon>Ecdysozoa</taxon>
        <taxon>Arthropoda</taxon>
        <taxon>Crustacea</taxon>
        <taxon>Multicrustacea</taxon>
        <taxon>Malacostraca</taxon>
        <taxon>Eumalacostraca</taxon>
        <taxon>Eucarida</taxon>
        <taxon>Decapoda</taxon>
        <taxon>Pleocyemata</taxon>
        <taxon>Brachyura</taxon>
        <taxon>Eubrachyura</taxon>
        <taxon>Portunoidea</taxon>
        <taxon>Portunidae</taxon>
        <taxon>Portuninae</taxon>
        <taxon>Scylla</taxon>
    </lineage>
</organism>
<evidence type="ECO:0000313" key="2">
    <source>
        <dbReference type="EMBL" id="KAK8373009.1"/>
    </source>
</evidence>
<reference evidence="2 3" key="1">
    <citation type="submission" date="2023-03" db="EMBL/GenBank/DDBJ databases">
        <title>High-quality genome of Scylla paramamosain provides insights in environmental adaptation.</title>
        <authorList>
            <person name="Zhang L."/>
        </authorList>
    </citation>
    <scope>NUCLEOTIDE SEQUENCE [LARGE SCALE GENOMIC DNA]</scope>
    <source>
        <strain evidence="2">LZ_2023a</strain>
        <tissue evidence="2">Muscle</tissue>
    </source>
</reference>
<evidence type="ECO:0000313" key="3">
    <source>
        <dbReference type="Proteomes" id="UP001487740"/>
    </source>
</evidence>
<evidence type="ECO:0000256" key="1">
    <source>
        <dbReference type="SAM" id="MobiDB-lite"/>
    </source>
</evidence>
<dbReference type="EMBL" id="JARAKH010001417">
    <property type="protein sequence ID" value="KAK8373009.1"/>
    <property type="molecule type" value="Genomic_DNA"/>
</dbReference>
<comment type="caution">
    <text evidence="2">The sequence shown here is derived from an EMBL/GenBank/DDBJ whole genome shotgun (WGS) entry which is preliminary data.</text>
</comment>
<keyword evidence="3" id="KW-1185">Reference proteome</keyword>
<sequence>MMLPGGAGAPFPPANTRPAANQSLCFVFRSRWLLRTPVRGGASARLAYHVAAGFPAHAVSQWRSEEAAGGGGGGIPFQHDLFVGCDLSKGGAVPGERVCQGAEQEEERAREQRSKGAKPGDAGLSGDRSRNEGTPPVNNNGVICFQEENTFDTDRCGYCEALLAFTLHPLRPPVITSPFQRRHYCDGYAAFEGVAAAHRWEGRASPWRPCSVPSTTRSERERS</sequence>
<proteinExistence type="predicted"/>
<name>A0AAW0SCE7_SCYPA</name>
<dbReference type="AlphaFoldDB" id="A0AAW0SCE7"/>
<feature type="region of interest" description="Disordered" evidence="1">
    <location>
        <begin position="96"/>
        <end position="138"/>
    </location>
</feature>
<gene>
    <name evidence="2" type="ORF">O3P69_012556</name>
</gene>